<dbReference type="InterPro" id="IPR037066">
    <property type="entry name" value="Plug_dom_sf"/>
</dbReference>
<name>A0A382GF56_9ZZZZ</name>
<dbReference type="InterPro" id="IPR023997">
    <property type="entry name" value="TonB-dep_OMP_SusC/RagA_CS"/>
</dbReference>
<feature type="region of interest" description="Disordered" evidence="1">
    <location>
        <begin position="429"/>
        <end position="453"/>
    </location>
</feature>
<accession>A0A382GF56</accession>
<dbReference type="NCBIfam" id="TIGR04057">
    <property type="entry name" value="SusC_RagA_signa"/>
    <property type="match status" value="1"/>
</dbReference>
<sequence length="453" mass="48050">MNNYDKNIKRILLFSLIFLSNLVIAQEIITGSVSDSNGPLPGATITVEGTNTGTTSDFDGNFSISVDDGAILLVSYVGYQTQSITVGNQSSIDVVLTSDGSLDEVVLIGYGSQRKSDLTGAVTVVKLKGLAEVSVVSVDQALVGLVGGVQINQSSGQAGAGTSIRIRGGNSINGTNEPLFVIDGFPIINDNGAYAAGGPLGLTNSGSGNAGQGNPNGALNWLNPADIESVQVLKDASATAIYGSRGANGVIIITTKKGRAREGRINYSVSTVSSRLNTSNIELMNAKEYTTYRNHRADNRGLPKFYTGQTIDGYYYPTPDQLGIGTNWIDEVSRNDLAVNHSLDFNGGSSDQFYSGSIGWTEQNSPLIGSQLERLNLRLNFKANLTSYLKLDNTISYSNSWIDNSPGDSRDLQKYGLWEAALVANPAEPARNSDGSLNFKGGDPSNMTSPRIM</sequence>
<dbReference type="SUPFAM" id="SSF49464">
    <property type="entry name" value="Carboxypeptidase regulatory domain-like"/>
    <property type="match status" value="1"/>
</dbReference>
<evidence type="ECO:0000259" key="2">
    <source>
        <dbReference type="Pfam" id="PF07715"/>
    </source>
</evidence>
<feature type="domain" description="TonB-dependent receptor plug" evidence="2">
    <location>
        <begin position="115"/>
        <end position="250"/>
    </location>
</feature>
<dbReference type="SUPFAM" id="SSF56935">
    <property type="entry name" value="Porins"/>
    <property type="match status" value="1"/>
</dbReference>
<evidence type="ECO:0000313" key="3">
    <source>
        <dbReference type="EMBL" id="SVB73482.1"/>
    </source>
</evidence>
<feature type="non-terminal residue" evidence="3">
    <location>
        <position position="453"/>
    </location>
</feature>
<dbReference type="AlphaFoldDB" id="A0A382GF56"/>
<dbReference type="Pfam" id="PF13715">
    <property type="entry name" value="CarbopepD_reg_2"/>
    <property type="match status" value="1"/>
</dbReference>
<protein>
    <recommendedName>
        <fullName evidence="2">TonB-dependent receptor plug domain-containing protein</fullName>
    </recommendedName>
</protein>
<evidence type="ECO:0000256" key="1">
    <source>
        <dbReference type="SAM" id="MobiDB-lite"/>
    </source>
</evidence>
<gene>
    <name evidence="3" type="ORF">METZ01_LOCUS226336</name>
</gene>
<organism evidence="3">
    <name type="scientific">marine metagenome</name>
    <dbReference type="NCBI Taxonomy" id="408172"/>
    <lineage>
        <taxon>unclassified sequences</taxon>
        <taxon>metagenomes</taxon>
        <taxon>ecological metagenomes</taxon>
    </lineage>
</organism>
<dbReference type="InterPro" id="IPR039426">
    <property type="entry name" value="TonB-dep_rcpt-like"/>
</dbReference>
<dbReference type="PROSITE" id="PS52016">
    <property type="entry name" value="TONB_DEPENDENT_REC_3"/>
    <property type="match status" value="1"/>
</dbReference>
<dbReference type="EMBL" id="UINC01055045">
    <property type="protein sequence ID" value="SVB73482.1"/>
    <property type="molecule type" value="Genomic_DNA"/>
</dbReference>
<proteinExistence type="predicted"/>
<dbReference type="InterPro" id="IPR008969">
    <property type="entry name" value="CarboxyPept-like_regulatory"/>
</dbReference>
<dbReference type="NCBIfam" id="TIGR04056">
    <property type="entry name" value="OMP_RagA_SusC"/>
    <property type="match status" value="1"/>
</dbReference>
<dbReference type="Gene3D" id="2.60.40.1120">
    <property type="entry name" value="Carboxypeptidase-like, regulatory domain"/>
    <property type="match status" value="1"/>
</dbReference>
<dbReference type="InterPro" id="IPR023996">
    <property type="entry name" value="TonB-dep_OMP_SusC/RagA"/>
</dbReference>
<dbReference type="Pfam" id="PF07715">
    <property type="entry name" value="Plug"/>
    <property type="match status" value="1"/>
</dbReference>
<dbReference type="FunFam" id="2.170.130.10:FF:000008">
    <property type="entry name" value="SusC/RagA family TonB-linked outer membrane protein"/>
    <property type="match status" value="1"/>
</dbReference>
<dbReference type="Gene3D" id="2.170.130.10">
    <property type="entry name" value="TonB-dependent receptor, plug domain"/>
    <property type="match status" value="1"/>
</dbReference>
<reference evidence="3" key="1">
    <citation type="submission" date="2018-05" db="EMBL/GenBank/DDBJ databases">
        <authorList>
            <person name="Lanie J.A."/>
            <person name="Ng W.-L."/>
            <person name="Kazmierczak K.M."/>
            <person name="Andrzejewski T.M."/>
            <person name="Davidsen T.M."/>
            <person name="Wayne K.J."/>
            <person name="Tettelin H."/>
            <person name="Glass J.I."/>
            <person name="Rusch D."/>
            <person name="Podicherti R."/>
            <person name="Tsui H.-C.T."/>
            <person name="Winkler M.E."/>
        </authorList>
    </citation>
    <scope>NUCLEOTIDE SEQUENCE</scope>
</reference>
<dbReference type="InterPro" id="IPR012910">
    <property type="entry name" value="Plug_dom"/>
</dbReference>